<evidence type="ECO:0000313" key="3">
    <source>
        <dbReference type="Proteomes" id="UP001597115"/>
    </source>
</evidence>
<accession>A0ABW4HZH6</accession>
<reference evidence="3" key="1">
    <citation type="journal article" date="2019" name="Int. J. Syst. Evol. Microbiol.">
        <title>The Global Catalogue of Microorganisms (GCM) 10K type strain sequencing project: providing services to taxonomists for standard genome sequencing and annotation.</title>
        <authorList>
            <consortium name="The Broad Institute Genomics Platform"/>
            <consortium name="The Broad Institute Genome Sequencing Center for Infectious Disease"/>
            <person name="Wu L."/>
            <person name="Ma J."/>
        </authorList>
    </citation>
    <scope>NUCLEOTIDE SEQUENCE [LARGE SCALE GENOMIC DNA]</scope>
    <source>
        <strain evidence="3">CGMCC 1.16275</strain>
    </source>
</reference>
<dbReference type="PIRSF" id="PIRSF031679">
    <property type="entry name" value="Mtase_Alr7345_prd"/>
    <property type="match status" value="1"/>
</dbReference>
<dbReference type="GO" id="GO:0032259">
    <property type="term" value="P:methylation"/>
    <property type="evidence" value="ECO:0007669"/>
    <property type="project" value="UniProtKB-KW"/>
</dbReference>
<dbReference type="Pfam" id="PF01135">
    <property type="entry name" value="PCMT"/>
    <property type="match status" value="1"/>
</dbReference>
<keyword evidence="2" id="KW-0808">Transferase</keyword>
<keyword evidence="2" id="KW-0489">Methyltransferase</keyword>
<proteinExistence type="predicted"/>
<organism evidence="2 3">
    <name type="scientific">Sphingomonas tabacisoli</name>
    <dbReference type="NCBI Taxonomy" id="2249466"/>
    <lineage>
        <taxon>Bacteria</taxon>
        <taxon>Pseudomonadati</taxon>
        <taxon>Pseudomonadota</taxon>
        <taxon>Alphaproteobacteria</taxon>
        <taxon>Sphingomonadales</taxon>
        <taxon>Sphingomonadaceae</taxon>
        <taxon>Sphingomonas</taxon>
    </lineage>
</organism>
<dbReference type="GO" id="GO:0008168">
    <property type="term" value="F:methyltransferase activity"/>
    <property type="evidence" value="ECO:0007669"/>
    <property type="project" value="UniProtKB-KW"/>
</dbReference>
<keyword evidence="3" id="KW-1185">Reference proteome</keyword>
<dbReference type="RefSeq" id="WP_380886615.1">
    <property type="nucleotide sequence ID" value="NZ_JBHUDY010000001.1"/>
</dbReference>
<dbReference type="Proteomes" id="UP001597115">
    <property type="component" value="Unassembled WGS sequence"/>
</dbReference>
<dbReference type="InterPro" id="IPR029063">
    <property type="entry name" value="SAM-dependent_MTases_sf"/>
</dbReference>
<name>A0ABW4HZH6_9SPHN</name>
<dbReference type="EMBL" id="JBHUDY010000001">
    <property type="protein sequence ID" value="MFD1610701.1"/>
    <property type="molecule type" value="Genomic_DNA"/>
</dbReference>
<gene>
    <name evidence="2" type="ORF">ACFSCW_02675</name>
</gene>
<dbReference type="Gene3D" id="3.40.50.150">
    <property type="entry name" value="Vaccinia Virus protein VP39"/>
    <property type="match status" value="1"/>
</dbReference>
<comment type="caution">
    <text evidence="2">The sequence shown here is derived from an EMBL/GenBank/DDBJ whole genome shotgun (WGS) entry which is preliminary data.</text>
</comment>
<protein>
    <submittedName>
        <fullName evidence="2">Class I SAM-dependent methyltransferase</fullName>
    </submittedName>
</protein>
<dbReference type="InterPro" id="IPR016980">
    <property type="entry name" value="S-AdoMet-dep_MeTrfase_Alr7345"/>
</dbReference>
<sequence length="246" mass="26915">MRLPLLLASIALASASAAIARPADYQPAVAFKGRPADAVEMDAGRHPAEVLDFMGLKKGMHAVDVLTGGGYYAEIMAQAVGPKGSVVAWEPQGFADRAKDKLDPLLAREPNVKLVTDFRTAMPANSYDFAMIHLNYHDFYWESEKYGVPRTDPDKVLAVLYAAMKPGGTVAVVDHVGPAGDTRAVVDKLHRIDPETVKADFKRAGFVLDGESDMLRVSADDHTKNVFDPAVRGKTDRFVYRFKKPR</sequence>
<dbReference type="SUPFAM" id="SSF53335">
    <property type="entry name" value="S-adenosyl-L-methionine-dependent methyltransferases"/>
    <property type="match status" value="1"/>
</dbReference>
<evidence type="ECO:0000256" key="1">
    <source>
        <dbReference type="SAM" id="SignalP"/>
    </source>
</evidence>
<feature type="chain" id="PRO_5045064477" evidence="1">
    <location>
        <begin position="21"/>
        <end position="246"/>
    </location>
</feature>
<keyword evidence="1" id="KW-0732">Signal</keyword>
<feature type="signal peptide" evidence="1">
    <location>
        <begin position="1"/>
        <end position="20"/>
    </location>
</feature>
<evidence type="ECO:0000313" key="2">
    <source>
        <dbReference type="EMBL" id="MFD1610701.1"/>
    </source>
</evidence>